<name>A0ABT2LDZ5_9RALS</name>
<dbReference type="RefSeq" id="WP_260785011.1">
    <property type="nucleotide sequence ID" value="NZ_JAOCQI010000003.1"/>
</dbReference>
<dbReference type="EMBL" id="JAOCQI010000003">
    <property type="protein sequence ID" value="MCT7313264.1"/>
    <property type="molecule type" value="Genomic_DNA"/>
</dbReference>
<keyword evidence="1" id="KW-0540">Nuclease</keyword>
<accession>A0ABT2LDZ5</accession>
<evidence type="ECO:0000313" key="1">
    <source>
        <dbReference type="EMBL" id="MCT7313264.1"/>
    </source>
</evidence>
<reference evidence="1 2" key="1">
    <citation type="journal article" date="2023" name="Front. Microbiol.">
        <title>Ralstonia chuxiongensis sp. nov., Ralstonia mojiangensis sp. nov., and Ralstonia soli sp. nov., isolated from tobacco fields, are three novel species in the family Burkholderiaceae.</title>
        <authorList>
            <person name="Lu C.H."/>
            <person name="Zhang Y.Y."/>
            <person name="Jiang N."/>
            <person name="Chen W."/>
            <person name="Shao X."/>
            <person name="Zhao Z.M."/>
            <person name="Lu W.L."/>
            <person name="Hu X."/>
            <person name="Xi Y.X."/>
            <person name="Zou S.Y."/>
            <person name="Wei Q.J."/>
            <person name="Lin Z.L."/>
            <person name="Gong L."/>
            <person name="Gai X.T."/>
            <person name="Zhang L.Q."/>
            <person name="Li J.Y."/>
            <person name="Jin Y."/>
            <person name="Xia Z.Y."/>
        </authorList>
    </citation>
    <scope>NUCLEOTIDE SEQUENCE [LARGE SCALE GENOMIC DNA]</scope>
    <source>
        <strain evidence="1 2">22TCJT01-1</strain>
    </source>
</reference>
<dbReference type="GO" id="GO:0004519">
    <property type="term" value="F:endonuclease activity"/>
    <property type="evidence" value="ECO:0007669"/>
    <property type="project" value="UniProtKB-KW"/>
</dbReference>
<comment type="caution">
    <text evidence="1">The sequence shown here is derived from an EMBL/GenBank/DDBJ whole genome shotgun (WGS) entry which is preliminary data.</text>
</comment>
<dbReference type="Proteomes" id="UP001164420">
    <property type="component" value="Unassembled WGS sequence"/>
</dbReference>
<gene>
    <name evidence="1" type="ORF">N5J06_20005</name>
</gene>
<keyword evidence="1" id="KW-0255">Endonuclease</keyword>
<keyword evidence="2" id="KW-1185">Reference proteome</keyword>
<protein>
    <submittedName>
        <fullName evidence="1">HNH endonuclease</fullName>
    </submittedName>
</protein>
<sequence>MTLGAKQAQARGRVKGDESMPDISNRTCIYCNIARPFTDEHVFPAGLGGDDRRYLLKGLVCGHCNTGIFSKLEGRFMRSSPTALARVFMQPHGRGKGKKASIPRLDTRTTSIVLPEHGAIEAEVTSAGKPVPLMQLILSDEQNVRLTGGDHGTLDAFAEALSATLADTLHLVRKEATSAGTSYRIETWTWTWTGGSYQHDGTDVRATPVHPCVWLEHFDPPANKAAQDYPPRLYHRLSGQIVLRTLVGVEVGPLLTLARKAREQVFRQAPSSYETIDTPLVHISMSMNLTDQERVLAKIGVNFAVHLFGERYVRHHAFNRIKRAILNESQHINCRTPPNSHFFDSVPIDKHVLALSSQPSRAGRYSIVLHIRLYGSTSVVVLTENAPKPPIPESMFLVIDYAQHRIEQLTMLQFVRTYPPHVPDAFRASSFEQWARQAWPTAQNSLLR</sequence>
<evidence type="ECO:0000313" key="2">
    <source>
        <dbReference type="Proteomes" id="UP001164420"/>
    </source>
</evidence>
<keyword evidence="1" id="KW-0378">Hydrolase</keyword>
<proteinExistence type="predicted"/>
<organism evidence="1 2">
    <name type="scientific">Ralstonia mojiangensis</name>
    <dbReference type="NCBI Taxonomy" id="2953895"/>
    <lineage>
        <taxon>Bacteria</taxon>
        <taxon>Pseudomonadati</taxon>
        <taxon>Pseudomonadota</taxon>
        <taxon>Betaproteobacteria</taxon>
        <taxon>Burkholderiales</taxon>
        <taxon>Burkholderiaceae</taxon>
        <taxon>Ralstonia</taxon>
    </lineage>
</organism>